<comment type="caution">
    <text evidence="1">The sequence shown here is derived from an EMBL/GenBank/DDBJ whole genome shotgun (WGS) entry which is preliminary data.</text>
</comment>
<name>A0A4Y2KC15_ARAVE</name>
<keyword evidence="2" id="KW-1185">Reference proteome</keyword>
<sequence length="80" mass="8590">QESAGQALLCCYLGDLSEGFPSTLVRILISPRTLPPRNRPLSTSVDGWVFFLLAGGIPAHSNSLPLREDISLVSTLDIVP</sequence>
<dbReference type="EMBL" id="BGPR01114019">
    <property type="protein sequence ID" value="GBM99774.1"/>
    <property type="molecule type" value="Genomic_DNA"/>
</dbReference>
<evidence type="ECO:0000313" key="1">
    <source>
        <dbReference type="EMBL" id="GBM99774.1"/>
    </source>
</evidence>
<dbReference type="AlphaFoldDB" id="A0A4Y2KC15"/>
<protein>
    <submittedName>
        <fullName evidence="1">Uncharacterized protein</fullName>
    </submittedName>
</protein>
<reference evidence="1 2" key="1">
    <citation type="journal article" date="2019" name="Sci. Rep.">
        <title>Orb-weaving spider Araneus ventricosus genome elucidates the spidroin gene catalogue.</title>
        <authorList>
            <person name="Kono N."/>
            <person name="Nakamura H."/>
            <person name="Ohtoshi R."/>
            <person name="Moran D.A.P."/>
            <person name="Shinohara A."/>
            <person name="Yoshida Y."/>
            <person name="Fujiwara M."/>
            <person name="Mori M."/>
            <person name="Tomita M."/>
            <person name="Arakawa K."/>
        </authorList>
    </citation>
    <scope>NUCLEOTIDE SEQUENCE [LARGE SCALE GENOMIC DNA]</scope>
</reference>
<evidence type="ECO:0000313" key="2">
    <source>
        <dbReference type="Proteomes" id="UP000499080"/>
    </source>
</evidence>
<proteinExistence type="predicted"/>
<dbReference type="Proteomes" id="UP000499080">
    <property type="component" value="Unassembled WGS sequence"/>
</dbReference>
<gene>
    <name evidence="1" type="ORF">AVEN_251422_1</name>
</gene>
<organism evidence="1 2">
    <name type="scientific">Araneus ventricosus</name>
    <name type="common">Orbweaver spider</name>
    <name type="synonym">Epeira ventricosa</name>
    <dbReference type="NCBI Taxonomy" id="182803"/>
    <lineage>
        <taxon>Eukaryota</taxon>
        <taxon>Metazoa</taxon>
        <taxon>Ecdysozoa</taxon>
        <taxon>Arthropoda</taxon>
        <taxon>Chelicerata</taxon>
        <taxon>Arachnida</taxon>
        <taxon>Araneae</taxon>
        <taxon>Araneomorphae</taxon>
        <taxon>Entelegynae</taxon>
        <taxon>Araneoidea</taxon>
        <taxon>Araneidae</taxon>
        <taxon>Araneus</taxon>
    </lineage>
</organism>
<accession>A0A4Y2KC15</accession>
<feature type="non-terminal residue" evidence="1">
    <location>
        <position position="1"/>
    </location>
</feature>